<evidence type="ECO:0000256" key="2">
    <source>
        <dbReference type="ARBA" id="ARBA00013056"/>
    </source>
</evidence>
<keyword evidence="9" id="KW-1185">Reference proteome</keyword>
<comment type="similarity">
    <text evidence="1">Belongs to the DTD family.</text>
</comment>
<organism evidence="8 9">
    <name type="scientific">Naganishia liquefaciens</name>
    <dbReference type="NCBI Taxonomy" id="104408"/>
    <lineage>
        <taxon>Eukaryota</taxon>
        <taxon>Fungi</taxon>
        <taxon>Dikarya</taxon>
        <taxon>Basidiomycota</taxon>
        <taxon>Agaricomycotina</taxon>
        <taxon>Tremellomycetes</taxon>
        <taxon>Filobasidiales</taxon>
        <taxon>Filobasidiaceae</taxon>
        <taxon>Naganishia</taxon>
    </lineage>
</organism>
<reference evidence="8" key="1">
    <citation type="submission" date="2020-07" db="EMBL/GenBank/DDBJ databases">
        <title>Draft Genome Sequence of a Deep-Sea Yeast, Naganishia (Cryptococcus) liquefaciens strain N6.</title>
        <authorList>
            <person name="Han Y.W."/>
            <person name="Kajitani R."/>
            <person name="Morimoto H."/>
            <person name="Parhat M."/>
            <person name="Tsubouchi H."/>
            <person name="Bakenova O."/>
            <person name="Ogata M."/>
            <person name="Argunhan B."/>
            <person name="Aoki R."/>
            <person name="Kajiwara S."/>
            <person name="Itoh T."/>
            <person name="Iwasaki H."/>
        </authorList>
    </citation>
    <scope>NUCLEOTIDE SEQUENCE</scope>
    <source>
        <strain evidence="8">N6</strain>
    </source>
</reference>
<dbReference type="PANTHER" id="PTHR10472">
    <property type="entry name" value="D-TYROSYL-TRNA TYR DEACYLASE"/>
    <property type="match status" value="1"/>
</dbReference>
<dbReference type="HAMAP" id="MF_00518">
    <property type="entry name" value="Deacylase_Dtd"/>
    <property type="match status" value="1"/>
</dbReference>
<dbReference type="GO" id="GO:0005737">
    <property type="term" value="C:cytoplasm"/>
    <property type="evidence" value="ECO:0007669"/>
    <property type="project" value="InterPro"/>
</dbReference>
<evidence type="ECO:0000313" key="8">
    <source>
        <dbReference type="EMBL" id="GHJ84262.1"/>
    </source>
</evidence>
<dbReference type="Proteomes" id="UP000620104">
    <property type="component" value="Unassembled WGS sequence"/>
</dbReference>
<evidence type="ECO:0000256" key="3">
    <source>
        <dbReference type="ARBA" id="ARBA00020007"/>
    </source>
</evidence>
<dbReference type="EMBL" id="BLZA01000007">
    <property type="protein sequence ID" value="GHJ84262.1"/>
    <property type="molecule type" value="Genomic_DNA"/>
</dbReference>
<gene>
    <name evidence="8" type="ORF">NliqN6_0664</name>
</gene>
<dbReference type="PANTHER" id="PTHR10472:SF5">
    <property type="entry name" value="D-AMINOACYL-TRNA DEACYLASE 1"/>
    <property type="match status" value="1"/>
</dbReference>
<dbReference type="AlphaFoldDB" id="A0A8H3TNE8"/>
<evidence type="ECO:0000256" key="5">
    <source>
        <dbReference type="ARBA" id="ARBA00047676"/>
    </source>
</evidence>
<comment type="catalytic activity">
    <reaction evidence="5">
        <text>glycyl-tRNA(Ala) + H2O = tRNA(Ala) + glycine + H(+)</text>
        <dbReference type="Rhea" id="RHEA:53744"/>
        <dbReference type="Rhea" id="RHEA-COMP:9657"/>
        <dbReference type="Rhea" id="RHEA-COMP:13640"/>
        <dbReference type="ChEBI" id="CHEBI:15377"/>
        <dbReference type="ChEBI" id="CHEBI:15378"/>
        <dbReference type="ChEBI" id="CHEBI:57305"/>
        <dbReference type="ChEBI" id="CHEBI:78442"/>
        <dbReference type="ChEBI" id="CHEBI:78522"/>
        <dbReference type="EC" id="3.1.1.96"/>
    </reaction>
</comment>
<sequence>MKAVIQKVTHASVSVDGQVLSSISKGLMVLVGIGVDDTAKDREYIVRKILSMRLFDAPALTAPTESTAGDEVREKQKALAWRASIKDIDGEVLCVSQFTLMANVEKGSKPDFHGAMTTLASSIFYNEFLSEMRSAYKGDKIKDGKFGAMMQVSLCNDGPVTITIDSKAKSSSRTPSAAGTPTASGTSTPAPLTSSKVQISYAEKKAKRANAARAFAERQQAETNVQPGGAVPETNVS</sequence>
<protein>
    <recommendedName>
        <fullName evidence="3">D-aminoacyl-tRNA deacylase</fullName>
        <ecNumber evidence="2">3.1.1.96</ecNumber>
    </recommendedName>
    <alternativeName>
        <fullName evidence="4">Gly-tRNA(Ala) deacylase</fullName>
    </alternativeName>
</protein>
<evidence type="ECO:0000256" key="6">
    <source>
        <dbReference type="ARBA" id="ARBA00048018"/>
    </source>
</evidence>
<feature type="compositionally biased region" description="Low complexity" evidence="7">
    <location>
        <begin position="171"/>
        <end position="195"/>
    </location>
</feature>
<dbReference type="InterPro" id="IPR003732">
    <property type="entry name" value="Daa-tRNA_deacyls_DTD"/>
</dbReference>
<name>A0A8H3TNE8_9TREE</name>
<dbReference type="SUPFAM" id="SSF69500">
    <property type="entry name" value="DTD-like"/>
    <property type="match status" value="1"/>
</dbReference>
<accession>A0A8H3TNE8</accession>
<proteinExistence type="inferred from homology"/>
<dbReference type="Gene3D" id="3.50.80.10">
    <property type="entry name" value="D-tyrosyl-tRNA(Tyr) deacylase"/>
    <property type="match status" value="1"/>
</dbReference>
<comment type="catalytic activity">
    <reaction evidence="6">
        <text>a D-aminoacyl-tRNA + H2O = a tRNA + a D-alpha-amino acid + H(+)</text>
        <dbReference type="Rhea" id="RHEA:13953"/>
        <dbReference type="Rhea" id="RHEA-COMP:10123"/>
        <dbReference type="Rhea" id="RHEA-COMP:10124"/>
        <dbReference type="ChEBI" id="CHEBI:15377"/>
        <dbReference type="ChEBI" id="CHEBI:15378"/>
        <dbReference type="ChEBI" id="CHEBI:59871"/>
        <dbReference type="ChEBI" id="CHEBI:78442"/>
        <dbReference type="ChEBI" id="CHEBI:79333"/>
        <dbReference type="EC" id="3.1.1.96"/>
    </reaction>
</comment>
<comment type="caution">
    <text evidence="8">The sequence shown here is derived from an EMBL/GenBank/DDBJ whole genome shotgun (WGS) entry which is preliminary data.</text>
</comment>
<evidence type="ECO:0000313" key="9">
    <source>
        <dbReference type="Proteomes" id="UP000620104"/>
    </source>
</evidence>
<feature type="region of interest" description="Disordered" evidence="7">
    <location>
        <begin position="212"/>
        <end position="237"/>
    </location>
</feature>
<dbReference type="EC" id="3.1.1.96" evidence="2"/>
<dbReference type="GO" id="GO:0051500">
    <property type="term" value="F:D-tyrosyl-tRNA(Tyr) deacylase activity"/>
    <property type="evidence" value="ECO:0007669"/>
    <property type="project" value="TreeGrafter"/>
</dbReference>
<evidence type="ECO:0000256" key="7">
    <source>
        <dbReference type="SAM" id="MobiDB-lite"/>
    </source>
</evidence>
<evidence type="ECO:0000256" key="4">
    <source>
        <dbReference type="ARBA" id="ARBA00032747"/>
    </source>
</evidence>
<dbReference type="Pfam" id="PF02580">
    <property type="entry name" value="Tyr_Deacylase"/>
    <property type="match status" value="1"/>
</dbReference>
<dbReference type="OrthoDB" id="275783at2759"/>
<dbReference type="FunFam" id="3.50.80.10:FF:000001">
    <property type="entry name" value="D-aminoacyl-tRNA deacylase"/>
    <property type="match status" value="1"/>
</dbReference>
<dbReference type="InterPro" id="IPR023509">
    <property type="entry name" value="DTD-like_sf"/>
</dbReference>
<evidence type="ECO:0000256" key="1">
    <source>
        <dbReference type="ARBA" id="ARBA00009673"/>
    </source>
</evidence>
<feature type="region of interest" description="Disordered" evidence="7">
    <location>
        <begin position="166"/>
        <end position="196"/>
    </location>
</feature>